<dbReference type="Proteomes" id="UP001305647">
    <property type="component" value="Unassembled WGS sequence"/>
</dbReference>
<comment type="caution">
    <text evidence="2">The sequence shown here is derived from an EMBL/GenBank/DDBJ whole genome shotgun (WGS) entry which is preliminary data.</text>
</comment>
<name>A0AAN6Q926_9PEZI</name>
<feature type="compositionally biased region" description="Polar residues" evidence="1">
    <location>
        <begin position="376"/>
        <end position="386"/>
    </location>
</feature>
<dbReference type="InterPro" id="IPR052579">
    <property type="entry name" value="Zinc_finger_SWIM"/>
</dbReference>
<dbReference type="AlphaFoldDB" id="A0AAN6Q926"/>
<evidence type="ECO:0000313" key="2">
    <source>
        <dbReference type="EMBL" id="KAK4105186.1"/>
    </source>
</evidence>
<reference evidence="2" key="2">
    <citation type="submission" date="2023-05" db="EMBL/GenBank/DDBJ databases">
        <authorList>
            <consortium name="Lawrence Berkeley National Laboratory"/>
            <person name="Steindorff A."/>
            <person name="Hensen N."/>
            <person name="Bonometti L."/>
            <person name="Westerberg I."/>
            <person name="Brannstrom I.O."/>
            <person name="Guillou S."/>
            <person name="Cros-Aarteil S."/>
            <person name="Calhoun S."/>
            <person name="Haridas S."/>
            <person name="Kuo A."/>
            <person name="Mondo S."/>
            <person name="Pangilinan J."/>
            <person name="Riley R."/>
            <person name="Labutti K."/>
            <person name="Andreopoulos B."/>
            <person name="Lipzen A."/>
            <person name="Chen C."/>
            <person name="Yanf M."/>
            <person name="Daum C."/>
            <person name="Ng V."/>
            <person name="Clum A."/>
            <person name="Ohm R."/>
            <person name="Martin F."/>
            <person name="Silar P."/>
            <person name="Natvig D."/>
            <person name="Lalanne C."/>
            <person name="Gautier V."/>
            <person name="Ament-Velasquez S.L."/>
            <person name="Kruys A."/>
            <person name="Hutchinson M.I."/>
            <person name="Powell A.J."/>
            <person name="Barry K."/>
            <person name="Miller A.N."/>
            <person name="Grigoriev I.V."/>
            <person name="Debuchy R."/>
            <person name="Gladieux P."/>
            <person name="Thoren M.H."/>
            <person name="Johannesson H."/>
        </authorList>
    </citation>
    <scope>NUCLEOTIDE SEQUENCE</scope>
    <source>
        <strain evidence="2">CBS 757.83</strain>
    </source>
</reference>
<gene>
    <name evidence="2" type="ORF">N658DRAFT_555739</name>
</gene>
<feature type="region of interest" description="Disordered" evidence="1">
    <location>
        <begin position="333"/>
        <end position="386"/>
    </location>
</feature>
<accession>A0AAN6Q926</accession>
<reference evidence="2" key="1">
    <citation type="journal article" date="2023" name="Mol. Phylogenet. Evol.">
        <title>Genome-scale phylogeny and comparative genomics of the fungal order Sordariales.</title>
        <authorList>
            <person name="Hensen N."/>
            <person name="Bonometti L."/>
            <person name="Westerberg I."/>
            <person name="Brannstrom I.O."/>
            <person name="Guillou S."/>
            <person name="Cros-Aarteil S."/>
            <person name="Calhoun S."/>
            <person name="Haridas S."/>
            <person name="Kuo A."/>
            <person name="Mondo S."/>
            <person name="Pangilinan J."/>
            <person name="Riley R."/>
            <person name="LaButti K."/>
            <person name="Andreopoulos B."/>
            <person name="Lipzen A."/>
            <person name="Chen C."/>
            <person name="Yan M."/>
            <person name="Daum C."/>
            <person name="Ng V."/>
            <person name="Clum A."/>
            <person name="Steindorff A."/>
            <person name="Ohm R.A."/>
            <person name="Martin F."/>
            <person name="Silar P."/>
            <person name="Natvig D.O."/>
            <person name="Lalanne C."/>
            <person name="Gautier V."/>
            <person name="Ament-Velasquez S.L."/>
            <person name="Kruys A."/>
            <person name="Hutchinson M.I."/>
            <person name="Powell A.J."/>
            <person name="Barry K."/>
            <person name="Miller A.N."/>
            <person name="Grigoriev I.V."/>
            <person name="Debuchy R."/>
            <person name="Gladieux P."/>
            <person name="Hiltunen Thoren M."/>
            <person name="Johannesson H."/>
        </authorList>
    </citation>
    <scope>NUCLEOTIDE SEQUENCE</scope>
    <source>
        <strain evidence="2">CBS 757.83</strain>
    </source>
</reference>
<evidence type="ECO:0000313" key="3">
    <source>
        <dbReference type="Proteomes" id="UP001305647"/>
    </source>
</evidence>
<protein>
    <recommendedName>
        <fullName evidence="4">Transposase</fullName>
    </recommendedName>
</protein>
<proteinExistence type="predicted"/>
<dbReference type="EMBL" id="MU863625">
    <property type="protein sequence ID" value="KAK4105186.1"/>
    <property type="molecule type" value="Genomic_DNA"/>
</dbReference>
<dbReference type="PANTHER" id="PTHR31569">
    <property type="entry name" value="SWIM-TYPE DOMAIN-CONTAINING PROTEIN"/>
    <property type="match status" value="1"/>
</dbReference>
<dbReference type="PANTHER" id="PTHR31569:SF4">
    <property type="entry name" value="SWIM-TYPE DOMAIN-CONTAINING PROTEIN"/>
    <property type="match status" value="1"/>
</dbReference>
<sequence>MKKALDEQFPESQQQICIHHIICNVLLKAKQKWIQGGTEDGSDQETAAEDARDQATLTASDRVMVRDSGLSQSSMPAPHSYQGVVMLWKLVMFAETEAEHDRLWAHLCNEFGDQKAILSYLYRTYMPVREQWARCFIRKYRNFGCRVTSGTEASNNNVKSYLLNGMSHLYRLVEAITDMLHDQERDFIEACARDEVLTSREYTGRGAEYLGELPQVISQKALRLISREHRRALTAIPSPSNPRPKGIGLCSDDCTPSAELGIPCCHTILSKLEGNVPLAKWDVHPRWHLRQPTSTDPYRRILDPKIATSLRGRPKNVAQPVPPHLAIDRVSVQSQNGQEDARLGASLPDGSQPRRGRGRPRGSKNKSTLARLKAQATVQTESGRSLPTQRTVMRAWDAGVPDQSLRHSGCSSEKHTEQGAVIWVLLSGQSIGTRKLVFKFTLSTPAGTYDSFLNLHPDPSDTFRSPFQK</sequence>
<evidence type="ECO:0008006" key="4">
    <source>
        <dbReference type="Google" id="ProtNLM"/>
    </source>
</evidence>
<evidence type="ECO:0000256" key="1">
    <source>
        <dbReference type="SAM" id="MobiDB-lite"/>
    </source>
</evidence>
<organism evidence="2 3">
    <name type="scientific">Parathielavia hyrcaniae</name>
    <dbReference type="NCBI Taxonomy" id="113614"/>
    <lineage>
        <taxon>Eukaryota</taxon>
        <taxon>Fungi</taxon>
        <taxon>Dikarya</taxon>
        <taxon>Ascomycota</taxon>
        <taxon>Pezizomycotina</taxon>
        <taxon>Sordariomycetes</taxon>
        <taxon>Sordariomycetidae</taxon>
        <taxon>Sordariales</taxon>
        <taxon>Chaetomiaceae</taxon>
        <taxon>Parathielavia</taxon>
    </lineage>
</organism>
<feature type="compositionally biased region" description="Basic residues" evidence="1">
    <location>
        <begin position="354"/>
        <end position="364"/>
    </location>
</feature>
<keyword evidence="3" id="KW-1185">Reference proteome</keyword>